<keyword evidence="2" id="KW-1185">Reference proteome</keyword>
<dbReference type="Proteomes" id="UP000606396">
    <property type="component" value="Unassembled WGS sequence"/>
</dbReference>
<proteinExistence type="predicted"/>
<accession>A0ABR8H5P1</accession>
<organism evidence="1 2">
    <name type="scientific">Nostoc punctiforme FACHB-252</name>
    <dbReference type="NCBI Taxonomy" id="1357509"/>
    <lineage>
        <taxon>Bacteria</taxon>
        <taxon>Bacillati</taxon>
        <taxon>Cyanobacteriota</taxon>
        <taxon>Cyanophyceae</taxon>
        <taxon>Nostocales</taxon>
        <taxon>Nostocaceae</taxon>
        <taxon>Nostoc</taxon>
    </lineage>
</organism>
<gene>
    <name evidence="1" type="ORF">H6G94_06690</name>
</gene>
<reference evidence="1 2" key="1">
    <citation type="journal article" date="2020" name="ISME J.">
        <title>Comparative genomics reveals insights into cyanobacterial evolution and habitat adaptation.</title>
        <authorList>
            <person name="Chen M.Y."/>
            <person name="Teng W.K."/>
            <person name="Zhao L."/>
            <person name="Hu C.X."/>
            <person name="Zhou Y.K."/>
            <person name="Han B.P."/>
            <person name="Song L.R."/>
            <person name="Shu W.S."/>
        </authorList>
    </citation>
    <scope>NUCLEOTIDE SEQUENCE [LARGE SCALE GENOMIC DNA]</scope>
    <source>
        <strain evidence="1 2">FACHB-252</strain>
    </source>
</reference>
<evidence type="ECO:0000313" key="2">
    <source>
        <dbReference type="Proteomes" id="UP000606396"/>
    </source>
</evidence>
<evidence type="ECO:0000313" key="1">
    <source>
        <dbReference type="EMBL" id="MBD2610954.1"/>
    </source>
</evidence>
<protein>
    <submittedName>
        <fullName evidence="1">Uncharacterized protein</fullName>
    </submittedName>
</protein>
<dbReference type="RefSeq" id="WP_185566412.1">
    <property type="nucleotide sequence ID" value="NZ_JACJTC010000004.1"/>
</dbReference>
<comment type="caution">
    <text evidence="1">The sequence shown here is derived from an EMBL/GenBank/DDBJ whole genome shotgun (WGS) entry which is preliminary data.</text>
</comment>
<name>A0ABR8H5P1_NOSPU</name>
<dbReference type="EMBL" id="JACJTC010000004">
    <property type="protein sequence ID" value="MBD2610954.1"/>
    <property type="molecule type" value="Genomic_DNA"/>
</dbReference>
<sequence length="62" mass="7431">MKTIPELKIRIQELSKQTVEFSRKASEVCLSDRQQAKYFRQQAREASKRTQVLIQELKRHEI</sequence>